<proteinExistence type="predicted"/>
<dbReference type="Pfam" id="PF13145">
    <property type="entry name" value="Rotamase_2"/>
    <property type="match status" value="1"/>
</dbReference>
<reference evidence="4 5" key="1">
    <citation type="submission" date="2016-10" db="EMBL/GenBank/DDBJ databases">
        <authorList>
            <person name="de Groot N.N."/>
        </authorList>
    </citation>
    <scope>NUCLEOTIDE SEQUENCE [LARGE SCALE GENOMIC DNA]</scope>
    <source>
        <strain evidence="4 5">743A</strain>
    </source>
</reference>
<dbReference type="STRING" id="37658.SAMN05661086_01553"/>
<feature type="transmembrane region" description="Helical" evidence="2">
    <location>
        <begin position="30"/>
        <end position="49"/>
    </location>
</feature>
<dbReference type="Proteomes" id="UP000199659">
    <property type="component" value="Unassembled WGS sequence"/>
</dbReference>
<evidence type="ECO:0000313" key="5">
    <source>
        <dbReference type="Proteomes" id="UP000199659"/>
    </source>
</evidence>
<dbReference type="EMBL" id="FOYZ01000005">
    <property type="protein sequence ID" value="SFR76572.1"/>
    <property type="molecule type" value="Genomic_DNA"/>
</dbReference>
<keyword evidence="2" id="KW-1133">Transmembrane helix</keyword>
<dbReference type="AlphaFoldDB" id="A0A1I6JCA3"/>
<evidence type="ECO:0000313" key="4">
    <source>
        <dbReference type="EMBL" id="SFR76572.1"/>
    </source>
</evidence>
<sequence>MNSSKTTLKGNKKEVKKKNMPVEKTSTGKIVAIAICAVLVLAMLVGVAYDQLKPTLLFKLDGENIYLSDAMYYIYDKEVTYDAYDQMYLAYTGTGYWDSTSDSGTTNREAAKQEVYTTVKEYAILYKEAINAGYALTEEDKTTASETAEEVLKNLTTKQKSLPGLSKKKLTSVLEKKAVADRYKQDMIDSFDIDDQAIKDTFNYEDYRQYDFQYYYTSKTTYDEEGNSVALSDDEKAKLLEEMNALLEKSKTEDFAALLPSTETEEGTAATEAAATEETTATEETETSNISFQEEGNITPSSTTFEDEVKTKIMAMSNNEISQVLEDSNGYYIVKMINNNSDETYNQTVEDAIAEEENSQYETKFVEIAANYDFSAVDKNWNEIVLGDTVLE</sequence>
<accession>A0A1I6JCA3</accession>
<dbReference type="InterPro" id="IPR046357">
    <property type="entry name" value="PPIase_dom_sf"/>
</dbReference>
<name>A0A1I6JCA3_9FIRM</name>
<organism evidence="4 5">
    <name type="scientific">Anaeromicropila populeti</name>
    <dbReference type="NCBI Taxonomy" id="37658"/>
    <lineage>
        <taxon>Bacteria</taxon>
        <taxon>Bacillati</taxon>
        <taxon>Bacillota</taxon>
        <taxon>Clostridia</taxon>
        <taxon>Lachnospirales</taxon>
        <taxon>Lachnospiraceae</taxon>
        <taxon>Anaeromicropila</taxon>
    </lineage>
</organism>
<keyword evidence="2" id="KW-0472">Membrane</keyword>
<feature type="compositionally biased region" description="Low complexity" evidence="1">
    <location>
        <begin position="267"/>
        <end position="279"/>
    </location>
</feature>
<dbReference type="OrthoDB" id="2027928at2"/>
<dbReference type="RefSeq" id="WP_092560120.1">
    <property type="nucleotide sequence ID" value="NZ_FOYZ01000005.1"/>
</dbReference>
<gene>
    <name evidence="4" type="ORF">SAMN05661086_01553</name>
</gene>
<dbReference type="InterPro" id="IPR000297">
    <property type="entry name" value="PPIase_PpiC"/>
</dbReference>
<evidence type="ECO:0000256" key="1">
    <source>
        <dbReference type="SAM" id="MobiDB-lite"/>
    </source>
</evidence>
<evidence type="ECO:0000256" key="2">
    <source>
        <dbReference type="SAM" id="Phobius"/>
    </source>
</evidence>
<keyword evidence="2" id="KW-0812">Transmembrane</keyword>
<feature type="domain" description="PpiC" evidence="3">
    <location>
        <begin position="263"/>
        <end position="340"/>
    </location>
</feature>
<feature type="region of interest" description="Disordered" evidence="1">
    <location>
        <begin position="261"/>
        <end position="288"/>
    </location>
</feature>
<dbReference type="GO" id="GO:0003755">
    <property type="term" value="F:peptidyl-prolyl cis-trans isomerase activity"/>
    <property type="evidence" value="ECO:0007669"/>
    <property type="project" value="InterPro"/>
</dbReference>
<dbReference type="Gene3D" id="3.10.50.40">
    <property type="match status" value="1"/>
</dbReference>
<protein>
    <submittedName>
        <fullName evidence="4">PPIC-type PPIASE domain-containing protein</fullName>
    </submittedName>
</protein>
<keyword evidence="5" id="KW-1185">Reference proteome</keyword>
<evidence type="ECO:0000259" key="3">
    <source>
        <dbReference type="Pfam" id="PF13145"/>
    </source>
</evidence>